<reference evidence="2 3" key="1">
    <citation type="journal article" date="2021" name="Microbiol. Resour. Announc.">
        <title>Complete Genome Sequences of Two Rhodococcus sp. Strains with Large and Linear Chromosomes, Isolated from Apple Rhizosphere.</title>
        <authorList>
            <person name="Benning S."/>
            <person name="Brugnone N."/>
            <person name="Siani R."/>
            <person name="Kublik S."/>
            <person name="Schloter M."/>
            <person name="Rad V."/>
        </authorList>
    </citation>
    <scope>NUCLEOTIDE SEQUENCE [LARGE SCALE GENOMIC DNA]</scope>
    <source>
        <strain evidence="2 3">R79</strain>
    </source>
</reference>
<organism evidence="2 3">
    <name type="scientific">Rhodococcus pseudokoreensis</name>
    <dbReference type="NCBI Taxonomy" id="2811421"/>
    <lineage>
        <taxon>Bacteria</taxon>
        <taxon>Bacillati</taxon>
        <taxon>Actinomycetota</taxon>
        <taxon>Actinomycetes</taxon>
        <taxon>Mycobacteriales</taxon>
        <taxon>Nocardiaceae</taxon>
        <taxon>Rhodococcus</taxon>
    </lineage>
</organism>
<dbReference type="RefSeq" id="WP_206006307.1">
    <property type="nucleotide sequence ID" value="NZ_CP070619.1"/>
</dbReference>
<dbReference type="Proteomes" id="UP000662986">
    <property type="component" value="Chromosome"/>
</dbReference>
<dbReference type="Gene3D" id="3.40.50.880">
    <property type="match status" value="1"/>
</dbReference>
<dbReference type="InterPro" id="IPR029062">
    <property type="entry name" value="Class_I_gatase-like"/>
</dbReference>
<dbReference type="SUPFAM" id="SSF51445">
    <property type="entry name" value="(Trans)glycosidases"/>
    <property type="match status" value="1"/>
</dbReference>
<protein>
    <recommendedName>
        <fullName evidence="1">GLMA-like second domain-containing protein</fullName>
    </recommendedName>
</protein>
<evidence type="ECO:0000259" key="1">
    <source>
        <dbReference type="Pfam" id="PF22369"/>
    </source>
</evidence>
<keyword evidence="3" id="KW-1185">Reference proteome</keyword>
<evidence type="ECO:0000313" key="3">
    <source>
        <dbReference type="Proteomes" id="UP000662986"/>
    </source>
</evidence>
<sequence>MTIETRATHAGSGTDEPWYRRARRWTQLTFVEDDPLHFDREFWVEVMRSTRSNGACISAGGYMAFYPTQVPYHYKSRHLGDMDLFGMVNDDARRLGMDVMARVDPHAVHHDAAEAHPEWIARDEEGNPLEHWSFPDVWLTCPFSTYYSDFLIEVTREITREYDVDAVFANRWEGSDIISYSEGARRQYFDATGKSLPTGSDRRTPEWAEFVSWRSDYLSRTIVEWDRAVREINPKGNFIPNRGGKLTRDLNPELVKDMYPAFYVDKQGRAPREAIWAAGRVGKRARGMYPDRPVTLISSVGPENHTHRWKDSVASAAELEAWIVDGFVHDAKPWFTKFNASVPDRRWVEPITRAFDLHARAEDLYGDKTPAARVAIFDSVPPETSGSPLSVYIGEDAAEDGLYHSLVEARIPFEYVDADSATTERLGKYSVVMVPESAELSEEHVALLRRFVAAGGNLLVDSDAVNRVDGTDNGLADLIGIEVVAPTRRAVQNNYVAVMDPAHEIAAPFAPASRILGGTAIVPVRAAADTTVPFRFVPDFPDLPMEEVYPRDRARDPAIVLREHAGGGRTAYVSFNVASLFWETLQSDHGTLITHLVRWVLADDRPVTVTGDGLIDIGVRESAKGVTVSLVNLDNPNALRGQLRAHRPIGPQTVVFRVPDFVTTATIRTLTTPTGVASDIIAGHVEFTVPSIELLEVVDLTWE</sequence>
<dbReference type="Pfam" id="PF14871">
    <property type="entry name" value="GHL6"/>
    <property type="match status" value="1"/>
</dbReference>
<feature type="domain" description="GLMA-like second" evidence="1">
    <location>
        <begin position="395"/>
        <end position="462"/>
    </location>
</feature>
<name>A0A974ZTF6_9NOCA</name>
<dbReference type="InterPro" id="IPR028212">
    <property type="entry name" value="GHL6"/>
</dbReference>
<dbReference type="InterPro" id="IPR017853">
    <property type="entry name" value="GH"/>
</dbReference>
<dbReference type="Pfam" id="PF22369">
    <property type="entry name" value="GLMA_2nd"/>
    <property type="match status" value="1"/>
</dbReference>
<dbReference type="CDD" id="cd03143">
    <property type="entry name" value="A4_beta-galactosidase_middle_domain"/>
    <property type="match status" value="1"/>
</dbReference>
<dbReference type="InterPro" id="IPR054746">
    <property type="entry name" value="GLMA-like_second"/>
</dbReference>
<dbReference type="SUPFAM" id="SSF52317">
    <property type="entry name" value="Class I glutamine amidotransferase-like"/>
    <property type="match status" value="1"/>
</dbReference>
<dbReference type="Gene3D" id="3.20.20.80">
    <property type="entry name" value="Glycosidases"/>
    <property type="match status" value="1"/>
</dbReference>
<accession>A0A974ZTF6</accession>
<reference evidence="2 3" key="2">
    <citation type="journal article" date="2022" name="Arch. Microbiol.">
        <title>Rhodococcus pseudokoreensis sp. nov. isolated from the rhizosphere of young M26 apple rootstocks.</title>
        <authorList>
            <person name="Kampfer P."/>
            <person name="Glaeser S.P."/>
            <person name="Blom J."/>
            <person name="Wolf J."/>
            <person name="Benning S."/>
            <person name="Schloter M."/>
            <person name="Neumann-Schaal M."/>
        </authorList>
    </citation>
    <scope>NUCLEOTIDE SEQUENCE [LARGE SCALE GENOMIC DNA]</scope>
    <source>
        <strain evidence="2 3">R79</strain>
    </source>
</reference>
<evidence type="ECO:0000313" key="2">
    <source>
        <dbReference type="EMBL" id="QSE89816.1"/>
    </source>
</evidence>
<gene>
    <name evidence="2" type="ORF">JWS13_14865</name>
</gene>
<proteinExistence type="predicted"/>
<dbReference type="EMBL" id="CP070619">
    <property type="protein sequence ID" value="QSE89816.1"/>
    <property type="molecule type" value="Genomic_DNA"/>
</dbReference>